<name>B9RFC1_RICCO</name>
<evidence type="ECO:0000313" key="2">
    <source>
        <dbReference type="EMBL" id="EEF49892.1"/>
    </source>
</evidence>
<dbReference type="AlphaFoldDB" id="B9RFC1"/>
<evidence type="ECO:0000313" key="3">
    <source>
        <dbReference type="Proteomes" id="UP000008311"/>
    </source>
</evidence>
<evidence type="ECO:0000256" key="1">
    <source>
        <dbReference type="SAM" id="MobiDB-lite"/>
    </source>
</evidence>
<proteinExistence type="predicted"/>
<sequence>MEESPLEFILNLFIQSLEEDCLGLTLGHKKPGPSVPGELPGSYAFPAIDLHYHGWEHHSPPFSRSSSRIGSADQPSIPPVSQRPDRSSSDLPRLGSFMHPFLVGHSSSARAGSSISSTVIPPYQGSNARVQALQAYYQQQPGNSPAICTPIISGTRRSSNCGALSQVGPVASSSDQTGFYFVPPGTSGRNIQEADNPPPIRFRAWERHHLQSFSSQVKLTENQVGYFIRLLVRQILTLDPAASGKGMELRECHLRIGLNFLDYPFG</sequence>
<dbReference type="InParanoid" id="B9RFC1"/>
<dbReference type="EMBL" id="EQ973777">
    <property type="protein sequence ID" value="EEF49892.1"/>
    <property type="molecule type" value="Genomic_DNA"/>
</dbReference>
<feature type="region of interest" description="Disordered" evidence="1">
    <location>
        <begin position="59"/>
        <end position="91"/>
    </location>
</feature>
<dbReference type="STRING" id="3988.B9RFC1"/>
<dbReference type="PANTHER" id="PTHR46798:SF3">
    <property type="entry name" value="RING FINGER FAMILY PROTEIN"/>
    <property type="match status" value="1"/>
</dbReference>
<dbReference type="GO" id="GO:0004842">
    <property type="term" value="F:ubiquitin-protein transferase activity"/>
    <property type="evidence" value="ECO:0000318"/>
    <property type="project" value="GO_Central"/>
</dbReference>
<protein>
    <submittedName>
        <fullName evidence="2">Uncharacterized protein</fullName>
    </submittedName>
</protein>
<dbReference type="Proteomes" id="UP000008311">
    <property type="component" value="Unassembled WGS sequence"/>
</dbReference>
<dbReference type="eggNOG" id="ENOG502QUWQ">
    <property type="taxonomic scope" value="Eukaryota"/>
</dbReference>
<accession>B9RFC1</accession>
<dbReference type="GO" id="GO:0005634">
    <property type="term" value="C:nucleus"/>
    <property type="evidence" value="ECO:0000318"/>
    <property type="project" value="GO_Central"/>
</dbReference>
<reference evidence="3" key="1">
    <citation type="journal article" date="2010" name="Nat. Biotechnol.">
        <title>Draft genome sequence of the oilseed species Ricinus communis.</title>
        <authorList>
            <person name="Chan A.P."/>
            <person name="Crabtree J."/>
            <person name="Zhao Q."/>
            <person name="Lorenzi H."/>
            <person name="Orvis J."/>
            <person name="Puiu D."/>
            <person name="Melake-Berhan A."/>
            <person name="Jones K.M."/>
            <person name="Redman J."/>
            <person name="Chen G."/>
            <person name="Cahoon E.B."/>
            <person name="Gedil M."/>
            <person name="Stanke M."/>
            <person name="Haas B.J."/>
            <person name="Wortman J.R."/>
            <person name="Fraser-Liggett C.M."/>
            <person name="Ravel J."/>
            <person name="Rabinowicz P.D."/>
        </authorList>
    </citation>
    <scope>NUCLEOTIDE SEQUENCE [LARGE SCALE GENOMIC DNA]</scope>
    <source>
        <strain evidence="3">cv. Hale</strain>
    </source>
</reference>
<dbReference type="InterPro" id="IPR044274">
    <property type="entry name" value="RFI2"/>
</dbReference>
<dbReference type="PANTHER" id="PTHR46798">
    <property type="entry name" value="OS09G0511500 PROTEIN"/>
    <property type="match status" value="1"/>
</dbReference>
<organism evidence="2 3">
    <name type="scientific">Ricinus communis</name>
    <name type="common">Castor bean</name>
    <dbReference type="NCBI Taxonomy" id="3988"/>
    <lineage>
        <taxon>Eukaryota</taxon>
        <taxon>Viridiplantae</taxon>
        <taxon>Streptophyta</taxon>
        <taxon>Embryophyta</taxon>
        <taxon>Tracheophyta</taxon>
        <taxon>Spermatophyta</taxon>
        <taxon>Magnoliopsida</taxon>
        <taxon>eudicotyledons</taxon>
        <taxon>Gunneridae</taxon>
        <taxon>Pentapetalae</taxon>
        <taxon>rosids</taxon>
        <taxon>fabids</taxon>
        <taxon>Malpighiales</taxon>
        <taxon>Euphorbiaceae</taxon>
        <taxon>Acalyphoideae</taxon>
        <taxon>Acalypheae</taxon>
        <taxon>Ricinus</taxon>
    </lineage>
</organism>
<keyword evidence="3" id="KW-1185">Reference proteome</keyword>
<gene>
    <name evidence="2" type="ORF">RCOM_1433540</name>
</gene>